<dbReference type="InterPro" id="IPR027393">
    <property type="entry name" value="Virus_scaffolding_prot_C"/>
</dbReference>
<dbReference type="Gene3D" id="4.10.810.10">
    <property type="entry name" value="Virus Scaffolding Protein, Chain A"/>
    <property type="match status" value="1"/>
</dbReference>
<name>A0ABV6NAJ2_9BACI</name>
<evidence type="ECO:0000313" key="3">
    <source>
        <dbReference type="Proteomes" id="UP001589833"/>
    </source>
</evidence>
<organism evidence="2 3">
    <name type="scientific">Halalkalibacter alkalisediminis</name>
    <dbReference type="NCBI Taxonomy" id="935616"/>
    <lineage>
        <taxon>Bacteria</taxon>
        <taxon>Bacillati</taxon>
        <taxon>Bacillota</taxon>
        <taxon>Bacilli</taxon>
        <taxon>Bacillales</taxon>
        <taxon>Bacillaceae</taxon>
        <taxon>Halalkalibacter</taxon>
    </lineage>
</organism>
<keyword evidence="3" id="KW-1185">Reference proteome</keyword>
<comment type="caution">
    <text evidence="2">The sequence shown here is derived from an EMBL/GenBank/DDBJ whole genome shotgun (WGS) entry which is preliminary data.</text>
</comment>
<dbReference type="SMART" id="SM00914">
    <property type="entry name" value="IDEAL"/>
    <property type="match status" value="1"/>
</dbReference>
<proteinExistence type="predicted"/>
<dbReference type="EMBL" id="JBHLTR010000003">
    <property type="protein sequence ID" value="MFC0557750.1"/>
    <property type="molecule type" value="Genomic_DNA"/>
</dbReference>
<evidence type="ECO:0000259" key="1">
    <source>
        <dbReference type="SMART" id="SM00914"/>
    </source>
</evidence>
<evidence type="ECO:0000313" key="2">
    <source>
        <dbReference type="EMBL" id="MFC0557750.1"/>
    </source>
</evidence>
<dbReference type="Proteomes" id="UP001589833">
    <property type="component" value="Unassembled WGS sequence"/>
</dbReference>
<gene>
    <name evidence="2" type="ORF">ACFFH4_01615</name>
</gene>
<feature type="domain" description="IDEAL" evidence="1">
    <location>
        <begin position="37"/>
        <end position="73"/>
    </location>
</feature>
<dbReference type="Pfam" id="PF08858">
    <property type="entry name" value="IDEAL"/>
    <property type="match status" value="1"/>
</dbReference>
<reference evidence="2 3" key="1">
    <citation type="submission" date="2024-09" db="EMBL/GenBank/DDBJ databases">
        <authorList>
            <person name="Sun Q."/>
            <person name="Mori K."/>
        </authorList>
    </citation>
    <scope>NUCLEOTIDE SEQUENCE [LARGE SCALE GENOMIC DNA]</scope>
    <source>
        <strain evidence="2 3">NCAIM B.02301</strain>
    </source>
</reference>
<dbReference type="InterPro" id="IPR014957">
    <property type="entry name" value="IDEAL_dom"/>
</dbReference>
<sequence>MINDFAMNPSVTRQLKVIRSLQARSEDTVQSLYAQAVLEYSLYHYNKNMLYNVIDEALTKRDKELFEKSVIEYNQLIESHREGKTVSENGFELYLHFE</sequence>
<dbReference type="RefSeq" id="WP_273843132.1">
    <property type="nucleotide sequence ID" value="NZ_JAQQWT010000006.1"/>
</dbReference>
<protein>
    <submittedName>
        <fullName evidence="2">IDEAL domain-containing protein</fullName>
    </submittedName>
</protein>
<accession>A0ABV6NAJ2</accession>